<name>A0A9K3DVW3_HELAN</name>
<dbReference type="Proteomes" id="UP000215914">
    <property type="component" value="Unassembled WGS sequence"/>
</dbReference>
<reference evidence="1" key="2">
    <citation type="submission" date="2020-06" db="EMBL/GenBank/DDBJ databases">
        <title>Helianthus annuus Genome sequencing and assembly Release 2.</title>
        <authorList>
            <person name="Gouzy J."/>
            <person name="Langlade N."/>
            <person name="Munos S."/>
        </authorList>
    </citation>
    <scope>NUCLEOTIDE SEQUENCE</scope>
    <source>
        <tissue evidence="1">Leaves</tissue>
    </source>
</reference>
<evidence type="ECO:0000313" key="2">
    <source>
        <dbReference type="Proteomes" id="UP000215914"/>
    </source>
</evidence>
<organism evidence="1 2">
    <name type="scientific">Helianthus annuus</name>
    <name type="common">Common sunflower</name>
    <dbReference type="NCBI Taxonomy" id="4232"/>
    <lineage>
        <taxon>Eukaryota</taxon>
        <taxon>Viridiplantae</taxon>
        <taxon>Streptophyta</taxon>
        <taxon>Embryophyta</taxon>
        <taxon>Tracheophyta</taxon>
        <taxon>Spermatophyta</taxon>
        <taxon>Magnoliopsida</taxon>
        <taxon>eudicotyledons</taxon>
        <taxon>Gunneridae</taxon>
        <taxon>Pentapetalae</taxon>
        <taxon>asterids</taxon>
        <taxon>campanulids</taxon>
        <taxon>Asterales</taxon>
        <taxon>Asteraceae</taxon>
        <taxon>Asteroideae</taxon>
        <taxon>Heliantheae alliance</taxon>
        <taxon>Heliantheae</taxon>
        <taxon>Helianthus</taxon>
    </lineage>
</organism>
<sequence>MLLKYCRKLLVVKFRSSSWVMVMSSHVDPRAEAQENNRLNLVHQKFP</sequence>
<protein>
    <submittedName>
        <fullName evidence="1">Uncharacterized protein</fullName>
    </submittedName>
</protein>
<gene>
    <name evidence="1" type="ORF">HanXRQr2_Chr16g0765531</name>
</gene>
<dbReference type="Gramene" id="mRNA:HanXRQr2_Chr16g0765531">
    <property type="protein sequence ID" value="mRNA:HanXRQr2_Chr16g0765531"/>
    <property type="gene ID" value="HanXRQr2_Chr16g0765531"/>
</dbReference>
<proteinExistence type="predicted"/>
<reference evidence="1" key="1">
    <citation type="journal article" date="2017" name="Nature">
        <title>The sunflower genome provides insights into oil metabolism, flowering and Asterid evolution.</title>
        <authorList>
            <person name="Badouin H."/>
            <person name="Gouzy J."/>
            <person name="Grassa C.J."/>
            <person name="Murat F."/>
            <person name="Staton S.E."/>
            <person name="Cottret L."/>
            <person name="Lelandais-Briere C."/>
            <person name="Owens G.L."/>
            <person name="Carrere S."/>
            <person name="Mayjonade B."/>
            <person name="Legrand L."/>
            <person name="Gill N."/>
            <person name="Kane N.C."/>
            <person name="Bowers J.E."/>
            <person name="Hubner S."/>
            <person name="Bellec A."/>
            <person name="Berard A."/>
            <person name="Berges H."/>
            <person name="Blanchet N."/>
            <person name="Boniface M.C."/>
            <person name="Brunel D."/>
            <person name="Catrice O."/>
            <person name="Chaidir N."/>
            <person name="Claudel C."/>
            <person name="Donnadieu C."/>
            <person name="Faraut T."/>
            <person name="Fievet G."/>
            <person name="Helmstetter N."/>
            <person name="King M."/>
            <person name="Knapp S.J."/>
            <person name="Lai Z."/>
            <person name="Le Paslier M.C."/>
            <person name="Lippi Y."/>
            <person name="Lorenzon L."/>
            <person name="Mandel J.R."/>
            <person name="Marage G."/>
            <person name="Marchand G."/>
            <person name="Marquand E."/>
            <person name="Bret-Mestries E."/>
            <person name="Morien E."/>
            <person name="Nambeesan S."/>
            <person name="Nguyen T."/>
            <person name="Pegot-Espagnet P."/>
            <person name="Pouilly N."/>
            <person name="Raftis F."/>
            <person name="Sallet E."/>
            <person name="Schiex T."/>
            <person name="Thomas J."/>
            <person name="Vandecasteele C."/>
            <person name="Vares D."/>
            <person name="Vear F."/>
            <person name="Vautrin S."/>
            <person name="Crespi M."/>
            <person name="Mangin B."/>
            <person name="Burke J.M."/>
            <person name="Salse J."/>
            <person name="Munos S."/>
            <person name="Vincourt P."/>
            <person name="Rieseberg L.H."/>
            <person name="Langlade N.B."/>
        </authorList>
    </citation>
    <scope>NUCLEOTIDE SEQUENCE</scope>
    <source>
        <tissue evidence="1">Leaves</tissue>
    </source>
</reference>
<evidence type="ECO:0000313" key="1">
    <source>
        <dbReference type="EMBL" id="KAF5761477.1"/>
    </source>
</evidence>
<accession>A0A9K3DVW3</accession>
<dbReference type="AlphaFoldDB" id="A0A9K3DVW3"/>
<dbReference type="EMBL" id="MNCJ02000331">
    <property type="protein sequence ID" value="KAF5761477.1"/>
    <property type="molecule type" value="Genomic_DNA"/>
</dbReference>
<comment type="caution">
    <text evidence="1">The sequence shown here is derived from an EMBL/GenBank/DDBJ whole genome shotgun (WGS) entry which is preliminary data.</text>
</comment>
<keyword evidence="2" id="KW-1185">Reference proteome</keyword>